<organism evidence="1">
    <name type="scientific">viral metagenome</name>
    <dbReference type="NCBI Taxonomy" id="1070528"/>
    <lineage>
        <taxon>unclassified sequences</taxon>
        <taxon>metagenomes</taxon>
        <taxon>organismal metagenomes</taxon>
    </lineage>
</organism>
<dbReference type="EMBL" id="MT143687">
    <property type="protein sequence ID" value="QJB00264.1"/>
    <property type="molecule type" value="Genomic_DNA"/>
</dbReference>
<dbReference type="AlphaFoldDB" id="A0A6M3LZH7"/>
<name>A0A6M3LZH7_9ZZZZ</name>
<sequence>MSCSIWISDADKKEIINAVCEHDELTCDALFDGHEIDELYIESDGALYGFINIGPIGVSVNIPFEEWFGLFKKYKAWDELRQQIEKRIVEQEVTLGELKNMFAYHCSVETIIEGDEEE</sequence>
<evidence type="ECO:0000313" key="1">
    <source>
        <dbReference type="EMBL" id="QJB00264.1"/>
    </source>
</evidence>
<reference evidence="1" key="1">
    <citation type="submission" date="2020-03" db="EMBL/GenBank/DDBJ databases">
        <title>The deep terrestrial virosphere.</title>
        <authorList>
            <person name="Holmfeldt K."/>
            <person name="Nilsson E."/>
            <person name="Simone D."/>
            <person name="Lopez-Fernandez M."/>
            <person name="Wu X."/>
            <person name="de Brujin I."/>
            <person name="Lundin D."/>
            <person name="Andersson A."/>
            <person name="Bertilsson S."/>
            <person name="Dopson M."/>
        </authorList>
    </citation>
    <scope>NUCLEOTIDE SEQUENCE</scope>
    <source>
        <strain evidence="1">MM171A00646</strain>
    </source>
</reference>
<proteinExistence type="predicted"/>
<gene>
    <name evidence="1" type="ORF">MM171A00646_0001</name>
</gene>
<accession>A0A6M3LZH7</accession>
<protein>
    <submittedName>
        <fullName evidence="1">Uncharacterized protein</fullName>
    </submittedName>
</protein>